<keyword evidence="2" id="KW-1185">Reference proteome</keyword>
<protein>
    <submittedName>
        <fullName evidence="1">Uncharacterized protein</fullName>
    </submittedName>
</protein>
<evidence type="ECO:0000313" key="1">
    <source>
        <dbReference type="EnsemblPlants" id="cds.evm.model.02.1586"/>
    </source>
</evidence>
<dbReference type="Proteomes" id="UP000596661">
    <property type="component" value="Chromosome 2"/>
</dbReference>
<accession>A0A803NU69</accession>
<organism evidence="1 2">
    <name type="scientific">Cannabis sativa</name>
    <name type="common">Hemp</name>
    <name type="synonym">Marijuana</name>
    <dbReference type="NCBI Taxonomy" id="3483"/>
    <lineage>
        <taxon>Eukaryota</taxon>
        <taxon>Viridiplantae</taxon>
        <taxon>Streptophyta</taxon>
        <taxon>Embryophyta</taxon>
        <taxon>Tracheophyta</taxon>
        <taxon>Spermatophyta</taxon>
        <taxon>Magnoliopsida</taxon>
        <taxon>eudicotyledons</taxon>
        <taxon>Gunneridae</taxon>
        <taxon>Pentapetalae</taxon>
        <taxon>rosids</taxon>
        <taxon>fabids</taxon>
        <taxon>Rosales</taxon>
        <taxon>Cannabaceae</taxon>
        <taxon>Cannabis</taxon>
    </lineage>
</organism>
<sequence length="70" mass="8233">MPQEIGQTNHEHYPPELRQSKAFWEPCLSHFFCKGQHRMKFEMGFLYYSISLNAHKRLSWSIPPGNVGLV</sequence>
<dbReference type="AlphaFoldDB" id="A0A803NU69"/>
<dbReference type="Gramene" id="evm.model.02.1586">
    <property type="protein sequence ID" value="cds.evm.model.02.1586"/>
    <property type="gene ID" value="evm.TU.02.1586"/>
</dbReference>
<name>A0A803NU69_CANSA</name>
<dbReference type="EnsemblPlants" id="evm.model.02.1586">
    <property type="protein sequence ID" value="cds.evm.model.02.1586"/>
    <property type="gene ID" value="evm.TU.02.1586"/>
</dbReference>
<reference evidence="1" key="1">
    <citation type="submission" date="2018-11" db="EMBL/GenBank/DDBJ databases">
        <authorList>
            <person name="Grassa J C."/>
        </authorList>
    </citation>
    <scope>NUCLEOTIDE SEQUENCE [LARGE SCALE GENOMIC DNA]</scope>
</reference>
<evidence type="ECO:0000313" key="2">
    <source>
        <dbReference type="Proteomes" id="UP000596661"/>
    </source>
</evidence>
<dbReference type="EMBL" id="UZAU01000207">
    <property type="status" value="NOT_ANNOTATED_CDS"/>
    <property type="molecule type" value="Genomic_DNA"/>
</dbReference>
<reference evidence="1" key="2">
    <citation type="submission" date="2021-03" db="UniProtKB">
        <authorList>
            <consortium name="EnsemblPlants"/>
        </authorList>
    </citation>
    <scope>IDENTIFICATION</scope>
</reference>
<proteinExistence type="predicted"/>